<organism evidence="1 2">
    <name type="scientific">Botrytis deweyae</name>
    <dbReference type="NCBI Taxonomy" id="2478750"/>
    <lineage>
        <taxon>Eukaryota</taxon>
        <taxon>Fungi</taxon>
        <taxon>Dikarya</taxon>
        <taxon>Ascomycota</taxon>
        <taxon>Pezizomycotina</taxon>
        <taxon>Leotiomycetes</taxon>
        <taxon>Helotiales</taxon>
        <taxon>Sclerotiniaceae</taxon>
        <taxon>Botrytis</taxon>
    </lineage>
</organism>
<dbReference type="Proteomes" id="UP000783213">
    <property type="component" value="Unassembled WGS sequence"/>
</dbReference>
<evidence type="ECO:0000313" key="1">
    <source>
        <dbReference type="EMBL" id="KAF7924307.1"/>
    </source>
</evidence>
<protein>
    <submittedName>
        <fullName evidence="1">Uncharacterized protein</fullName>
    </submittedName>
</protein>
<evidence type="ECO:0000313" key="2">
    <source>
        <dbReference type="Proteomes" id="UP000783213"/>
    </source>
</evidence>
<name>A0ABQ7IHF7_9HELO</name>
<dbReference type="RefSeq" id="XP_038808631.1">
    <property type="nucleotide sequence ID" value="XM_038954981.1"/>
</dbReference>
<dbReference type="GeneID" id="62234131"/>
<gene>
    <name evidence="1" type="ORF">EAE98_007358</name>
</gene>
<sequence length="71" mass="7828">MGDMHYVLTFMHDLGLLPECGGKLLLINKRSAPYDNFQGNGELVTPESLYVPQVASPEDTNNIVKHNGLDV</sequence>
<keyword evidence="2" id="KW-1185">Reference proteome</keyword>
<proteinExistence type="predicted"/>
<dbReference type="EMBL" id="RCSX01000017">
    <property type="protein sequence ID" value="KAF7924307.1"/>
    <property type="molecule type" value="Genomic_DNA"/>
</dbReference>
<accession>A0ABQ7IHF7</accession>
<reference evidence="1 2" key="1">
    <citation type="journal article" date="2020" name="Genome Biol. Evol.">
        <title>Comparative genomics of Sclerotiniaceae.</title>
        <authorList>
            <person name="Valero Jimenez C.A."/>
            <person name="Steentjes M."/>
            <person name="Scholten O.E."/>
            <person name="Van Kan J.A.L."/>
        </authorList>
    </citation>
    <scope>NUCLEOTIDE SEQUENCE [LARGE SCALE GENOMIC DNA]</scope>
    <source>
        <strain evidence="1 2">B1</strain>
    </source>
</reference>
<comment type="caution">
    <text evidence="1">The sequence shown here is derived from an EMBL/GenBank/DDBJ whole genome shotgun (WGS) entry which is preliminary data.</text>
</comment>